<dbReference type="Gene3D" id="3.10.310.10">
    <property type="entry name" value="Diaminopimelate Epimerase, Chain A, domain 1"/>
    <property type="match status" value="3"/>
</dbReference>
<sequence>MSQTHAAPFEKYHGAGNDFVVVDASHPAVRGIPDRRAFATAVCDRSTGVSRLQNGDEHPSRPDGGATALDGGSGSALPEAVVPEPRTGADGVLFLDLSPEFTPPRVVMTLVQPDGSVAAMCGNGARCAAQWAHERTGEIEFMIDTMAGTRHATVDPGEPGDGYVEIEMGIPRIDEAVVEREIGELTVTAVDTGVPHAVAFVDDVHEIDLETVAPPIRHADVFPDGANVNVASRVDDPENSEGEGATFEQRTYERGVEGETRACGTGAVAIAAVAAHLGVVDGTVVDLRPPGGELRVRIPDGEPAHLSGPVTREYTGTVLPGVAEEPKDPPAAEGPVE</sequence>
<dbReference type="OrthoDB" id="358699at2157"/>
<evidence type="ECO:0000313" key="7">
    <source>
        <dbReference type="Proteomes" id="UP000263012"/>
    </source>
</evidence>
<feature type="binding site" evidence="3">
    <location>
        <begin position="264"/>
        <end position="265"/>
    </location>
    <ligand>
        <name>substrate</name>
    </ligand>
</feature>
<organism evidence="6 7">
    <name type="scientific">Halalkaliarchaeum desulfuricum</name>
    <dbReference type="NCBI Taxonomy" id="2055893"/>
    <lineage>
        <taxon>Archaea</taxon>
        <taxon>Methanobacteriati</taxon>
        <taxon>Methanobacteriota</taxon>
        <taxon>Stenosarchaea group</taxon>
        <taxon>Halobacteria</taxon>
        <taxon>Halobacteriales</taxon>
        <taxon>Haloferacaceae</taxon>
        <taxon>Halalkaliarchaeum</taxon>
    </lineage>
</organism>
<reference evidence="7" key="1">
    <citation type="submission" date="2017-11" db="EMBL/GenBank/DDBJ databases">
        <title>Phenotypic and genomic properties of facultatively anaerobic sulfur-reducing natronoarchaea from hypersaline soda lakes.</title>
        <authorList>
            <person name="Sorokin D.Y."/>
            <person name="Kublanov I.V."/>
            <person name="Roman P."/>
            <person name="Sinninghe Damste J.S."/>
            <person name="Golyshin P.N."/>
            <person name="Rojo D."/>
            <person name="Ciordia S."/>
            <person name="Mena M.D.C."/>
            <person name="Ferrer M."/>
            <person name="Messina E."/>
            <person name="Smedile F."/>
            <person name="La Spada G."/>
            <person name="La Cono V."/>
            <person name="Yakimov M.M."/>
        </authorList>
    </citation>
    <scope>NUCLEOTIDE SEQUENCE [LARGE SCALE GENOMIC DNA]</scope>
    <source>
        <strain evidence="7">AArc-Sl</strain>
    </source>
</reference>
<comment type="catalytic activity">
    <reaction evidence="3">
        <text>(2S,6S)-2,6-diaminopimelate = meso-2,6-diaminopimelate</text>
        <dbReference type="Rhea" id="RHEA:15393"/>
        <dbReference type="ChEBI" id="CHEBI:57609"/>
        <dbReference type="ChEBI" id="CHEBI:57791"/>
        <dbReference type="EC" id="5.1.1.7"/>
    </reaction>
</comment>
<dbReference type="GO" id="GO:0009089">
    <property type="term" value="P:lysine biosynthetic process via diaminopimelate"/>
    <property type="evidence" value="ECO:0007669"/>
    <property type="project" value="UniProtKB-UniRule"/>
</dbReference>
<feature type="region of interest" description="Disordered" evidence="5">
    <location>
        <begin position="48"/>
        <end position="79"/>
    </location>
</feature>
<dbReference type="HAMAP" id="MF_00197">
    <property type="entry name" value="DAP_epimerase"/>
    <property type="match status" value="1"/>
</dbReference>
<accession>A0A343TL11</accession>
<dbReference type="AlphaFoldDB" id="A0A343TL11"/>
<dbReference type="UniPathway" id="UPA00034">
    <property type="reaction ID" value="UER00025"/>
</dbReference>
<dbReference type="SUPFAM" id="SSF54506">
    <property type="entry name" value="Diaminopimelate epimerase-like"/>
    <property type="match status" value="3"/>
</dbReference>
<evidence type="ECO:0000313" key="6">
    <source>
        <dbReference type="EMBL" id="AUX09783.1"/>
    </source>
</evidence>
<dbReference type="PANTHER" id="PTHR31689">
    <property type="entry name" value="DIAMINOPIMELATE EPIMERASE, CHLOROPLASTIC"/>
    <property type="match status" value="1"/>
</dbReference>
<feature type="binding site" evidence="3">
    <location>
        <position position="112"/>
    </location>
    <ligand>
        <name>substrate</name>
    </ligand>
</feature>
<evidence type="ECO:0000256" key="3">
    <source>
        <dbReference type="HAMAP-Rule" id="MF_00197"/>
    </source>
</evidence>
<feature type="active site" description="Proton donor" evidence="3">
    <location>
        <position position="121"/>
    </location>
</feature>
<keyword evidence="3" id="KW-0963">Cytoplasm</keyword>
<keyword evidence="7" id="KW-1185">Reference proteome</keyword>
<comment type="subcellular location">
    <subcellularLocation>
        <location evidence="3">Cytoplasm</location>
    </subcellularLocation>
</comment>
<dbReference type="GO" id="GO:0008837">
    <property type="term" value="F:diaminopimelate epimerase activity"/>
    <property type="evidence" value="ECO:0007669"/>
    <property type="project" value="UniProtKB-UniRule"/>
</dbReference>
<evidence type="ECO:0000256" key="1">
    <source>
        <dbReference type="ARBA" id="ARBA00010219"/>
    </source>
</evidence>
<feature type="binding site" evidence="3">
    <location>
        <position position="17"/>
    </location>
    <ligand>
        <name>substrate</name>
    </ligand>
</feature>
<keyword evidence="3" id="KW-0457">Lysine biosynthesis</keyword>
<evidence type="ECO:0000256" key="2">
    <source>
        <dbReference type="ARBA" id="ARBA00023235"/>
    </source>
</evidence>
<dbReference type="PANTHER" id="PTHR31689:SF0">
    <property type="entry name" value="DIAMINOPIMELATE EPIMERASE"/>
    <property type="match status" value="1"/>
</dbReference>
<comment type="similarity">
    <text evidence="1 3">Belongs to the diaminopimelate epimerase family.</text>
</comment>
<feature type="site" description="Could be important to modulate the pK values of the two catalytic cysteine residues" evidence="3">
    <location>
        <position position="253"/>
    </location>
</feature>
<evidence type="ECO:0000256" key="5">
    <source>
        <dbReference type="SAM" id="MobiDB-lite"/>
    </source>
</evidence>
<dbReference type="KEGG" id="hdf:AArcSl_2158"/>
<gene>
    <name evidence="3 6" type="primary">dapF</name>
    <name evidence="6" type="ORF">AArcSl_2158</name>
</gene>
<keyword evidence="2 3" id="KW-0413">Isomerase</keyword>
<dbReference type="Proteomes" id="UP000263012">
    <property type="component" value="Chromosome"/>
</dbReference>
<protein>
    <recommendedName>
        <fullName evidence="3 4">Diaminopimelate epimerase</fullName>
        <shortName evidence="3">DAP epimerase</shortName>
        <ecNumber evidence="3 4">5.1.1.7</ecNumber>
    </recommendedName>
    <alternativeName>
        <fullName evidence="3">PLP-independent amino acid racemase</fullName>
    </alternativeName>
</protein>
<feature type="active site" description="Proton acceptor" evidence="3">
    <location>
        <position position="263"/>
    </location>
</feature>
<name>A0A343TL11_9EURY</name>
<dbReference type="InterPro" id="IPR001653">
    <property type="entry name" value="DAP_epimerase_DapF"/>
</dbReference>
<dbReference type="Pfam" id="PF01678">
    <property type="entry name" value="DAP_epimerase"/>
    <property type="match status" value="1"/>
</dbReference>
<comment type="pathway">
    <text evidence="3">Amino-acid biosynthesis; L-lysine biosynthesis via DAP pathway; DL-2,6-diaminopimelate from LL-2,6-diaminopimelate: step 1/1.</text>
</comment>
<dbReference type="EC" id="5.1.1.7" evidence="3 4"/>
<dbReference type="RefSeq" id="WP_119818938.1">
    <property type="nucleotide sequence ID" value="NZ_CP025066.1"/>
</dbReference>
<dbReference type="EMBL" id="CP025066">
    <property type="protein sequence ID" value="AUX09783.1"/>
    <property type="molecule type" value="Genomic_DNA"/>
</dbReference>
<comment type="function">
    <text evidence="3">Catalyzes the stereoinversion of LL-2,6-diaminopimelate (L,L-DAP) to meso-diaminopimelate (meso-DAP), a precursor of L-lysine.</text>
</comment>
<feature type="site" description="Could be important to modulate the pK values of the two catalytic cysteine residues" evidence="3">
    <location>
        <position position="196"/>
    </location>
</feature>
<feature type="binding site" evidence="3">
    <location>
        <position position="227"/>
    </location>
    <ligand>
        <name>substrate</name>
    </ligand>
</feature>
<feature type="binding site" evidence="3">
    <location>
        <begin position="122"/>
        <end position="123"/>
    </location>
    <ligand>
        <name>substrate</name>
    </ligand>
</feature>
<comment type="caution">
    <text evidence="3">Lacks conserved residue(s) required for the propagation of feature annotation.</text>
</comment>
<keyword evidence="3" id="KW-0028">Amino-acid biosynthesis</keyword>
<comment type="subunit">
    <text evidence="3">Homodimer.</text>
</comment>
<dbReference type="GO" id="GO:0005829">
    <property type="term" value="C:cytosol"/>
    <property type="evidence" value="ECO:0007669"/>
    <property type="project" value="TreeGrafter"/>
</dbReference>
<dbReference type="NCBIfam" id="TIGR00652">
    <property type="entry name" value="DapF"/>
    <property type="match status" value="1"/>
</dbReference>
<feature type="binding site" evidence="3">
    <location>
        <begin position="253"/>
        <end position="254"/>
    </location>
    <ligand>
        <name>substrate</name>
    </ligand>
</feature>
<evidence type="ECO:0000256" key="4">
    <source>
        <dbReference type="NCBIfam" id="TIGR00652"/>
    </source>
</evidence>
<proteinExistence type="inferred from homology"/>
<dbReference type="GeneID" id="37878509"/>